<keyword evidence="3" id="KW-1185">Reference proteome</keyword>
<feature type="transmembrane region" description="Helical" evidence="1">
    <location>
        <begin position="24"/>
        <end position="44"/>
    </location>
</feature>
<dbReference type="Pfam" id="PF13668">
    <property type="entry name" value="Ferritin_2"/>
    <property type="match status" value="1"/>
</dbReference>
<gene>
    <name evidence="2" type="ORF">Q5H91_10745</name>
</gene>
<dbReference type="CDD" id="cd00657">
    <property type="entry name" value="Ferritin_like"/>
    <property type="match status" value="1"/>
</dbReference>
<evidence type="ECO:0000256" key="1">
    <source>
        <dbReference type="SAM" id="Phobius"/>
    </source>
</evidence>
<protein>
    <submittedName>
        <fullName evidence="2">Ferritin-like domain-containing protein</fullName>
    </submittedName>
</protein>
<comment type="caution">
    <text evidence="2">The sequence shown here is derived from an EMBL/GenBank/DDBJ whole genome shotgun (WGS) entry which is preliminary data.</text>
</comment>
<dbReference type="InterPro" id="IPR052965">
    <property type="entry name" value="Pigment-catalase-like"/>
</dbReference>
<dbReference type="PANTHER" id="PTHR31694:SF26">
    <property type="entry name" value="OS05G0151100 PROTEIN"/>
    <property type="match status" value="1"/>
</dbReference>
<proteinExistence type="predicted"/>
<sequence length="350" mass="35813">MADSVQLIEALDSRVQRREERREFFKAAFGMGALAVGGAAAMSFSTKAGAQSTNIDVDVLNFALNLEYLEAQFYAYAATGAGLSSSLLTGTGRQGTVITGNSPHQARQVQFTDPAVRAYAQEIAADEIAHVTFLRSSGALGTSAVSMPTINISGDASGPFTAAASAAGVPLSSDGVFDPYASDENFLLGAYIFEDVGVTAYKGASPLITNKTFLQAAAGILAVEAYHAAIVRTTLYAKGIQTPALITAAQSISNARDTLDGTGSAALGVVDRSAGRNSGGDLDQGITPTTVSGQTVSNIVPLDANGIAYSRTAGQVLNIVYLNLTTAATTMGGFFPNGVNGNINASIGTA</sequence>
<organism evidence="2 3">
    <name type="scientific">Sphingomonas aurea</name>
    <dbReference type="NCBI Taxonomy" id="3063994"/>
    <lineage>
        <taxon>Bacteria</taxon>
        <taxon>Pseudomonadati</taxon>
        <taxon>Pseudomonadota</taxon>
        <taxon>Alphaproteobacteria</taxon>
        <taxon>Sphingomonadales</taxon>
        <taxon>Sphingomonadaceae</taxon>
        <taxon>Sphingomonas</taxon>
    </lineage>
</organism>
<dbReference type="RefSeq" id="WP_305173405.1">
    <property type="nucleotide sequence ID" value="NZ_JAUUDS010000005.1"/>
</dbReference>
<keyword evidence="1" id="KW-0472">Membrane</keyword>
<dbReference type="PANTHER" id="PTHR31694">
    <property type="entry name" value="DESICCATION-LIKE PROTEIN"/>
    <property type="match status" value="1"/>
</dbReference>
<name>A0ABT9EL44_9SPHN</name>
<dbReference type="EMBL" id="JAUUDS010000005">
    <property type="protein sequence ID" value="MDP1027692.1"/>
    <property type="molecule type" value="Genomic_DNA"/>
</dbReference>
<keyword evidence="1" id="KW-1133">Transmembrane helix</keyword>
<accession>A0ABT9EL44</accession>
<dbReference type="Proteomes" id="UP001230685">
    <property type="component" value="Unassembled WGS sequence"/>
</dbReference>
<keyword evidence="1" id="KW-0812">Transmembrane</keyword>
<reference evidence="2 3" key="1">
    <citation type="submission" date="2023-07" db="EMBL/GenBank/DDBJ databases">
        <authorList>
            <person name="Kim M.K."/>
        </authorList>
    </citation>
    <scope>NUCLEOTIDE SEQUENCE [LARGE SCALE GENOMIC DNA]</scope>
    <source>
        <strain evidence="2 3">KR1UV-12</strain>
    </source>
</reference>
<evidence type="ECO:0000313" key="2">
    <source>
        <dbReference type="EMBL" id="MDP1027692.1"/>
    </source>
</evidence>
<evidence type="ECO:0000313" key="3">
    <source>
        <dbReference type="Proteomes" id="UP001230685"/>
    </source>
</evidence>